<dbReference type="EMBL" id="LR798426">
    <property type="protein sequence ID" value="CAB5231138.1"/>
    <property type="molecule type" value="Genomic_DNA"/>
</dbReference>
<reference evidence="7" key="1">
    <citation type="submission" date="2020-05" db="EMBL/GenBank/DDBJ databases">
        <authorList>
            <person name="Chiriac C."/>
            <person name="Salcher M."/>
            <person name="Ghai R."/>
            <person name="Kavagutti S V."/>
        </authorList>
    </citation>
    <scope>NUCLEOTIDE SEQUENCE</scope>
</reference>
<evidence type="ECO:0000313" key="1">
    <source>
        <dbReference type="EMBL" id="CAB4145507.1"/>
    </source>
</evidence>
<evidence type="ECO:0000313" key="7">
    <source>
        <dbReference type="EMBL" id="CAB5231138.1"/>
    </source>
</evidence>
<dbReference type="EMBL" id="LR797082">
    <property type="protein sequence ID" value="CAB4185922.1"/>
    <property type="molecule type" value="Genomic_DNA"/>
</dbReference>
<dbReference type="EMBL" id="LR796452">
    <property type="protein sequence ID" value="CAB4145507.1"/>
    <property type="molecule type" value="Genomic_DNA"/>
</dbReference>
<evidence type="ECO:0000313" key="4">
    <source>
        <dbReference type="EMBL" id="CAB4185922.1"/>
    </source>
</evidence>
<evidence type="ECO:0000313" key="6">
    <source>
        <dbReference type="EMBL" id="CAB4217162.1"/>
    </source>
</evidence>
<evidence type="ECO:0000313" key="2">
    <source>
        <dbReference type="EMBL" id="CAB4176064.1"/>
    </source>
</evidence>
<protein>
    <submittedName>
        <fullName evidence="7">Uncharacterized protein</fullName>
    </submittedName>
</protein>
<sequence>MAEMVIFDNGRATILGGEFEEPQDIVIHCDLCNEPLAITPKPYDEVFITCLKCHAVSHIALTVSKDVDAESTPQA</sequence>
<accession>A0A6J7XI39</accession>
<dbReference type="EMBL" id="LR796987">
    <property type="protein sequence ID" value="CAB4180092.1"/>
    <property type="molecule type" value="Genomic_DNA"/>
</dbReference>
<organism evidence="7">
    <name type="scientific">uncultured Caudovirales phage</name>
    <dbReference type="NCBI Taxonomy" id="2100421"/>
    <lineage>
        <taxon>Viruses</taxon>
        <taxon>Duplodnaviria</taxon>
        <taxon>Heunggongvirae</taxon>
        <taxon>Uroviricota</taxon>
        <taxon>Caudoviricetes</taxon>
        <taxon>Peduoviridae</taxon>
        <taxon>Maltschvirus</taxon>
        <taxon>Maltschvirus maltsch</taxon>
    </lineage>
</organism>
<evidence type="ECO:0000313" key="5">
    <source>
        <dbReference type="EMBL" id="CAB4189944.1"/>
    </source>
</evidence>
<gene>
    <name evidence="3" type="ORF">UFOVP1039_5</name>
    <name evidence="4" type="ORF">UFOVP1141_9</name>
    <name evidence="5" type="ORF">UFOVP1203_27</name>
    <name evidence="6" type="ORF">UFOVP1501_15</name>
    <name evidence="7" type="ORF">UFOVP1589_27</name>
    <name evidence="1" type="ORF">UFOVP479_22</name>
    <name evidence="2" type="ORF">UFOVP977_13</name>
</gene>
<dbReference type="EMBL" id="LR797448">
    <property type="protein sequence ID" value="CAB4217162.1"/>
    <property type="molecule type" value="Genomic_DNA"/>
</dbReference>
<dbReference type="EMBL" id="LR796932">
    <property type="protein sequence ID" value="CAB4176064.1"/>
    <property type="molecule type" value="Genomic_DNA"/>
</dbReference>
<evidence type="ECO:0000313" key="3">
    <source>
        <dbReference type="EMBL" id="CAB4180092.1"/>
    </source>
</evidence>
<name>A0A6J7XI39_9CAUD</name>
<proteinExistence type="predicted"/>
<dbReference type="EMBL" id="LR797143">
    <property type="protein sequence ID" value="CAB4189944.1"/>
    <property type="molecule type" value="Genomic_DNA"/>
</dbReference>